<proteinExistence type="predicted"/>
<name>A0ABT9RDG0_9ACTN</name>
<dbReference type="Proteomes" id="UP001230426">
    <property type="component" value="Unassembled WGS sequence"/>
</dbReference>
<sequence length="34" mass="3458">MLKVEGGAQRELACLLGEAETTELNALLAAVVSG</sequence>
<accession>A0ABT9RDG0</accession>
<keyword evidence="2" id="KW-1185">Reference proteome</keyword>
<dbReference type="EMBL" id="JAUSRB010000002">
    <property type="protein sequence ID" value="MDP9867296.1"/>
    <property type="molecule type" value="Genomic_DNA"/>
</dbReference>
<evidence type="ECO:0000313" key="1">
    <source>
        <dbReference type="EMBL" id="MDP9867296.1"/>
    </source>
</evidence>
<organism evidence="1 2">
    <name type="scientific">Streptosporangium brasiliense</name>
    <dbReference type="NCBI Taxonomy" id="47480"/>
    <lineage>
        <taxon>Bacteria</taxon>
        <taxon>Bacillati</taxon>
        <taxon>Actinomycetota</taxon>
        <taxon>Actinomycetes</taxon>
        <taxon>Streptosporangiales</taxon>
        <taxon>Streptosporangiaceae</taxon>
        <taxon>Streptosporangium</taxon>
    </lineage>
</organism>
<comment type="caution">
    <text evidence="1">The sequence shown here is derived from an EMBL/GenBank/DDBJ whole genome shotgun (WGS) entry which is preliminary data.</text>
</comment>
<evidence type="ECO:0000313" key="2">
    <source>
        <dbReference type="Proteomes" id="UP001230426"/>
    </source>
</evidence>
<protein>
    <submittedName>
        <fullName evidence="1">Uncharacterized protein</fullName>
    </submittedName>
</protein>
<reference evidence="1 2" key="1">
    <citation type="submission" date="2023-07" db="EMBL/GenBank/DDBJ databases">
        <title>Sequencing the genomes of 1000 actinobacteria strains.</title>
        <authorList>
            <person name="Klenk H.-P."/>
        </authorList>
    </citation>
    <scope>NUCLEOTIDE SEQUENCE [LARGE SCALE GENOMIC DNA]</scope>
    <source>
        <strain evidence="1 2">DSM 44109</strain>
    </source>
</reference>
<gene>
    <name evidence="1" type="ORF">J2S55_006562</name>
</gene>